<protein>
    <submittedName>
        <fullName evidence="2">Uncharacterized protein</fullName>
    </submittedName>
</protein>
<dbReference type="AlphaFoldDB" id="A0A0R2DKR5"/>
<keyword evidence="1" id="KW-1133">Transmembrane helix</keyword>
<evidence type="ECO:0000313" key="2">
    <source>
        <dbReference type="EMBL" id="KRN04704.1"/>
    </source>
</evidence>
<gene>
    <name evidence="2" type="ORF">FC86_GL001060</name>
</gene>
<dbReference type="Proteomes" id="UP000051378">
    <property type="component" value="Unassembled WGS sequence"/>
</dbReference>
<dbReference type="PATRIC" id="fig|1423744.4.peg.1088"/>
<dbReference type="STRING" id="1423744.FC86_GL001060"/>
<organism evidence="2 3">
    <name type="scientific">Holzapfeliella floricola DSM 23037 = JCM 16512</name>
    <dbReference type="NCBI Taxonomy" id="1423744"/>
    <lineage>
        <taxon>Bacteria</taxon>
        <taxon>Bacillati</taxon>
        <taxon>Bacillota</taxon>
        <taxon>Bacilli</taxon>
        <taxon>Lactobacillales</taxon>
        <taxon>Lactobacillaceae</taxon>
        <taxon>Holzapfeliella</taxon>
    </lineage>
</organism>
<proteinExistence type="predicted"/>
<dbReference type="EMBL" id="AYZL01000006">
    <property type="protein sequence ID" value="KRN04704.1"/>
    <property type="molecule type" value="Genomic_DNA"/>
</dbReference>
<feature type="transmembrane region" description="Helical" evidence="1">
    <location>
        <begin position="142"/>
        <end position="166"/>
    </location>
</feature>
<comment type="caution">
    <text evidence="2">The sequence shown here is derived from an EMBL/GenBank/DDBJ whole genome shotgun (WGS) entry which is preliminary data.</text>
</comment>
<keyword evidence="3" id="KW-1185">Reference proteome</keyword>
<accession>A0A0R2DKR5</accession>
<evidence type="ECO:0000313" key="3">
    <source>
        <dbReference type="Proteomes" id="UP000051378"/>
    </source>
</evidence>
<feature type="transmembrane region" description="Helical" evidence="1">
    <location>
        <begin position="21"/>
        <end position="44"/>
    </location>
</feature>
<reference evidence="2 3" key="1">
    <citation type="journal article" date="2015" name="Genome Announc.">
        <title>Expanding the biotechnology potential of lactobacilli through comparative genomics of 213 strains and associated genera.</title>
        <authorList>
            <person name="Sun Z."/>
            <person name="Harris H.M."/>
            <person name="McCann A."/>
            <person name="Guo C."/>
            <person name="Argimon S."/>
            <person name="Zhang W."/>
            <person name="Yang X."/>
            <person name="Jeffery I.B."/>
            <person name="Cooney J.C."/>
            <person name="Kagawa T.F."/>
            <person name="Liu W."/>
            <person name="Song Y."/>
            <person name="Salvetti E."/>
            <person name="Wrobel A."/>
            <person name="Rasinkangas P."/>
            <person name="Parkhill J."/>
            <person name="Rea M.C."/>
            <person name="O'Sullivan O."/>
            <person name="Ritari J."/>
            <person name="Douillard F.P."/>
            <person name="Paul Ross R."/>
            <person name="Yang R."/>
            <person name="Briner A.E."/>
            <person name="Felis G.E."/>
            <person name="de Vos W.M."/>
            <person name="Barrangou R."/>
            <person name="Klaenhammer T.R."/>
            <person name="Caufield P.W."/>
            <person name="Cui Y."/>
            <person name="Zhang H."/>
            <person name="O'Toole P.W."/>
        </authorList>
    </citation>
    <scope>NUCLEOTIDE SEQUENCE [LARGE SCALE GENOMIC DNA]</scope>
    <source>
        <strain evidence="2 3">DSM 23037</strain>
    </source>
</reference>
<sequence>MLSKLLESRWFNRLYHAIHKVFVFDVTALFYSGLSFILIVLYFYGQMYVVNHLEYPESYFIGPGSFYDVVYLLGKNDHVIAPLIVTTLFFIMPLLLSLGSIVRFKSRGRYFLISVSTMSVIFVGLYTFVINKRDYRFYPVNYFNMTSLVTLFILSVMLLYAGYLIYQKQKIDKGESLDAQN</sequence>
<feature type="transmembrane region" description="Helical" evidence="1">
    <location>
        <begin position="110"/>
        <end position="130"/>
    </location>
</feature>
<dbReference type="RefSeq" id="WP_056974033.1">
    <property type="nucleotide sequence ID" value="NZ_AYZL01000006.1"/>
</dbReference>
<feature type="transmembrane region" description="Helical" evidence="1">
    <location>
        <begin position="79"/>
        <end position="98"/>
    </location>
</feature>
<evidence type="ECO:0000256" key="1">
    <source>
        <dbReference type="SAM" id="Phobius"/>
    </source>
</evidence>
<name>A0A0R2DKR5_9LACO</name>
<keyword evidence="1" id="KW-0472">Membrane</keyword>
<keyword evidence="1" id="KW-0812">Transmembrane</keyword>